<protein>
    <recommendedName>
        <fullName evidence="3">DUF488 family protein</fullName>
    </recommendedName>
</protein>
<organism evidence="1 2">
    <name type="scientific">Thermaerobacter subterraneus DSM 13965</name>
    <dbReference type="NCBI Taxonomy" id="867903"/>
    <lineage>
        <taxon>Bacteria</taxon>
        <taxon>Bacillati</taxon>
        <taxon>Bacillota</taxon>
        <taxon>Clostridia</taxon>
        <taxon>Eubacteriales</taxon>
        <taxon>Clostridiales Family XVII. Incertae Sedis</taxon>
        <taxon>Thermaerobacter</taxon>
    </lineage>
</organism>
<dbReference type="Pfam" id="PF22752">
    <property type="entry name" value="DUF488-N3i"/>
    <property type="match status" value="1"/>
</dbReference>
<evidence type="ECO:0000313" key="2">
    <source>
        <dbReference type="Proteomes" id="UP000005710"/>
    </source>
</evidence>
<dbReference type="RefSeq" id="WP_006903394.1">
    <property type="nucleotide sequence ID" value="NZ_JH976535.1"/>
</dbReference>
<gene>
    <name evidence="1" type="ORF">ThesuDRAFT_01132</name>
</gene>
<dbReference type="Proteomes" id="UP000005710">
    <property type="component" value="Unassembled WGS sequence"/>
</dbReference>
<comment type="caution">
    <text evidence="1">The sequence shown here is derived from an EMBL/GenBank/DDBJ whole genome shotgun (WGS) entry which is preliminary data.</text>
</comment>
<dbReference type="PANTHER" id="PTHR36849">
    <property type="entry name" value="CYTOPLASMIC PROTEIN-RELATED"/>
    <property type="match status" value="1"/>
</dbReference>
<dbReference type="HOGENOM" id="CLU_137928_1_0_9"/>
<reference evidence="1" key="2">
    <citation type="submission" date="2012-10" db="EMBL/GenBank/DDBJ databases">
        <title>Improved high-quality draft of Thermaerobacter subterraneus C21, DSM 13965.</title>
        <authorList>
            <consortium name="DOE Joint Genome Institute"/>
            <person name="Eisen J."/>
            <person name="Huntemann M."/>
            <person name="Wei C.-L."/>
            <person name="Han J."/>
            <person name="Detter J.C."/>
            <person name="Han C."/>
            <person name="Tapia R."/>
            <person name="Chen A."/>
            <person name="Kyrpides N."/>
            <person name="Mavromatis K."/>
            <person name="Markowitz V."/>
            <person name="Szeto E."/>
            <person name="Ivanova N."/>
            <person name="Mikhailova N."/>
            <person name="Ovchinnikova G."/>
            <person name="Pagani I."/>
            <person name="Pati A."/>
            <person name="Goodwin L."/>
            <person name="Nordberg H.P."/>
            <person name="Cantor M.N."/>
            <person name="Hua S.X."/>
            <person name="Woyke T."/>
            <person name="Eisen J."/>
            <person name="Klenk H.-P."/>
        </authorList>
    </citation>
    <scope>NUCLEOTIDE SEQUENCE [LARGE SCALE GENOMIC DNA]</scope>
    <source>
        <strain evidence="1">DSM 13965</strain>
    </source>
</reference>
<dbReference type="EMBL" id="AENY02000002">
    <property type="protein sequence ID" value="EKP95381.1"/>
    <property type="molecule type" value="Genomic_DNA"/>
</dbReference>
<accession>K6QER7</accession>
<evidence type="ECO:0000313" key="1">
    <source>
        <dbReference type="EMBL" id="EKP95381.1"/>
    </source>
</evidence>
<dbReference type="PANTHER" id="PTHR36849:SF1">
    <property type="entry name" value="CYTOPLASMIC PROTEIN"/>
    <property type="match status" value="1"/>
</dbReference>
<keyword evidence="2" id="KW-1185">Reference proteome</keyword>
<sequence>MDLRIGRVYRDEPAPPGAYRVLVDRLWPRGIRKEDAPWDAWWKDLTPSDALRRWYHQDPEGRWDGFRRRYREELDALGDEVTAPALAACRRYGTVVLLTAARNPDRSHVPVLRQWLIERLGEAAGA</sequence>
<dbReference type="InterPro" id="IPR052552">
    <property type="entry name" value="YeaO-like"/>
</dbReference>
<proteinExistence type="predicted"/>
<dbReference type="AlphaFoldDB" id="K6QER7"/>
<dbReference type="OrthoDB" id="9790745at2"/>
<evidence type="ECO:0008006" key="3">
    <source>
        <dbReference type="Google" id="ProtNLM"/>
    </source>
</evidence>
<name>K6QER7_9FIRM</name>
<reference evidence="1" key="1">
    <citation type="submission" date="2010-10" db="EMBL/GenBank/DDBJ databases">
        <authorList>
            <consortium name="US DOE Joint Genome Institute (JGI-PGF)"/>
            <person name="Lucas S."/>
            <person name="Copeland A."/>
            <person name="Lapidus A."/>
            <person name="Bruce D."/>
            <person name="Goodwin L."/>
            <person name="Pitluck S."/>
            <person name="Kyrpides N."/>
            <person name="Mavromatis K."/>
            <person name="Detter J.C."/>
            <person name="Han C."/>
            <person name="Land M."/>
            <person name="Hauser L."/>
            <person name="Markowitz V."/>
            <person name="Cheng J.-F."/>
            <person name="Hugenholtz P."/>
            <person name="Woyke T."/>
            <person name="Wu D."/>
            <person name="Pukall R."/>
            <person name="Wahrenburg C."/>
            <person name="Brambilla E."/>
            <person name="Klenk H.-P."/>
            <person name="Eisen J.A."/>
        </authorList>
    </citation>
    <scope>NUCLEOTIDE SEQUENCE [LARGE SCALE GENOMIC DNA]</scope>
    <source>
        <strain evidence="1">DSM 13965</strain>
    </source>
</reference>
<dbReference type="eggNOG" id="COG3189">
    <property type="taxonomic scope" value="Bacteria"/>
</dbReference>